<proteinExistence type="predicted"/>
<reference evidence="1 2" key="1">
    <citation type="journal article" date="2016" name="Nat. Commun.">
        <title>Thousands of microbial genomes shed light on interconnected biogeochemical processes in an aquifer system.</title>
        <authorList>
            <person name="Anantharaman K."/>
            <person name="Brown C.T."/>
            <person name="Hug L.A."/>
            <person name="Sharon I."/>
            <person name="Castelle C.J."/>
            <person name="Probst A.J."/>
            <person name="Thomas B.C."/>
            <person name="Singh A."/>
            <person name="Wilkins M.J."/>
            <person name="Karaoz U."/>
            <person name="Brodie E.L."/>
            <person name="Williams K.H."/>
            <person name="Hubbard S.S."/>
            <person name="Banfield J.F."/>
        </authorList>
    </citation>
    <scope>NUCLEOTIDE SEQUENCE [LARGE SCALE GENOMIC DNA]</scope>
</reference>
<gene>
    <name evidence="1" type="ORF">A2856_00930</name>
</gene>
<dbReference type="Proteomes" id="UP000177885">
    <property type="component" value="Unassembled WGS sequence"/>
</dbReference>
<dbReference type="Gene3D" id="1.20.1270.70">
    <property type="entry name" value="Designed single chain three-helix bundle"/>
    <property type="match status" value="1"/>
</dbReference>
<comment type="caution">
    <text evidence="1">The sequence shown here is derived from an EMBL/GenBank/DDBJ whole genome shotgun (WGS) entry which is preliminary data.</text>
</comment>
<evidence type="ECO:0000313" key="2">
    <source>
        <dbReference type="Proteomes" id="UP000177885"/>
    </source>
</evidence>
<sequence>MEDSVLNQILSKVESIDRKVKEIDRKTDVTNVRLDSLDTRVDMLAVEVIGVKERMDTFATKDDLRSFKDEVVGTVVDFGKRLERAEQEFLMTYPRFDRIERHVVLSA</sequence>
<name>A0A1F7TM38_9BACT</name>
<accession>A0A1F7TM38</accession>
<evidence type="ECO:0000313" key="1">
    <source>
        <dbReference type="EMBL" id="OGL67035.1"/>
    </source>
</evidence>
<dbReference type="EMBL" id="MGDT01000004">
    <property type="protein sequence ID" value="OGL67035.1"/>
    <property type="molecule type" value="Genomic_DNA"/>
</dbReference>
<protein>
    <submittedName>
        <fullName evidence="1">Uncharacterized protein</fullName>
    </submittedName>
</protein>
<dbReference type="AlphaFoldDB" id="A0A1F7TM38"/>
<organism evidence="1 2">
    <name type="scientific">Candidatus Uhrbacteria bacterium RIFCSPHIGHO2_01_FULL_63_20</name>
    <dbReference type="NCBI Taxonomy" id="1802385"/>
    <lineage>
        <taxon>Bacteria</taxon>
        <taxon>Candidatus Uhriibacteriota</taxon>
    </lineage>
</organism>